<reference evidence="3" key="2">
    <citation type="submission" date="2020-09" db="EMBL/GenBank/DDBJ databases">
        <authorList>
            <person name="Sun Q."/>
            <person name="Zhou Y."/>
        </authorList>
    </citation>
    <scope>NUCLEOTIDE SEQUENCE</scope>
    <source>
        <strain evidence="3">CGMCC 1.15447</strain>
    </source>
</reference>
<keyword evidence="2" id="KW-1133">Transmembrane helix</keyword>
<feature type="region of interest" description="Disordered" evidence="1">
    <location>
        <begin position="370"/>
        <end position="390"/>
    </location>
</feature>
<evidence type="ECO:0000256" key="2">
    <source>
        <dbReference type="SAM" id="Phobius"/>
    </source>
</evidence>
<organism evidence="3 4">
    <name type="scientific">Edaphobacter acidisoli</name>
    <dbReference type="NCBI Taxonomy" id="2040573"/>
    <lineage>
        <taxon>Bacteria</taxon>
        <taxon>Pseudomonadati</taxon>
        <taxon>Acidobacteriota</taxon>
        <taxon>Terriglobia</taxon>
        <taxon>Terriglobales</taxon>
        <taxon>Acidobacteriaceae</taxon>
        <taxon>Edaphobacter</taxon>
    </lineage>
</organism>
<dbReference type="Proteomes" id="UP000648801">
    <property type="component" value="Unassembled WGS sequence"/>
</dbReference>
<comment type="caution">
    <text evidence="3">The sequence shown here is derived from an EMBL/GenBank/DDBJ whole genome shotgun (WGS) entry which is preliminary data.</text>
</comment>
<dbReference type="AlphaFoldDB" id="A0A916RMV9"/>
<evidence type="ECO:0000313" key="3">
    <source>
        <dbReference type="EMBL" id="GGA63175.1"/>
    </source>
</evidence>
<name>A0A916RMV9_9BACT</name>
<accession>A0A916RMV9</accession>
<keyword evidence="4" id="KW-1185">Reference proteome</keyword>
<dbReference type="Pfam" id="PF12543">
    <property type="entry name" value="DUF3738"/>
    <property type="match status" value="1"/>
</dbReference>
<evidence type="ECO:0000256" key="1">
    <source>
        <dbReference type="SAM" id="MobiDB-lite"/>
    </source>
</evidence>
<dbReference type="RefSeq" id="WP_188758478.1">
    <property type="nucleotide sequence ID" value="NZ_BMJB01000001.1"/>
</dbReference>
<evidence type="ECO:0000313" key="4">
    <source>
        <dbReference type="Proteomes" id="UP000648801"/>
    </source>
</evidence>
<evidence type="ECO:0008006" key="5">
    <source>
        <dbReference type="Google" id="ProtNLM"/>
    </source>
</evidence>
<gene>
    <name evidence="3" type="ORF">GCM10011507_13510</name>
</gene>
<keyword evidence="2" id="KW-0472">Membrane</keyword>
<protein>
    <recommendedName>
        <fullName evidence="5">CHP03435 domain-containing protein</fullName>
    </recommendedName>
</protein>
<sequence>MSCVSGVTGSNLKKRIVRIVAEQVRFKLDVWRKLLLCAAAVFVVMLPVGVGLAHAAQDQMMVARGNGIEGSWQGTLEGPNGGRRIVVQIGRNDAGALRVIVFRLDMNGPMGVPRFAASDVSFVGDELKFSLVFGNSSYDGKMNSQHDSISGSWTGQQGTERLVLERATPDTAWTIPQAPRMKPMAADANPGIEVATIKPSKAAGHMMFQISGDRLLISSMSLQDLVMFAYDLEPKQMVNAPSWSGSDRYDIEIQPDQPGSPSKEQWNGILRKLLAERFQLKFHTEQKVLSAYILTVAKGGPKMTRSDVQKLGGRGGPEGAMMRPGRLNAQGMSMADFVHTLRRIFDRPVVDQTGLSGLWDLNLKWTPDETQTGMMSGPQPVAEDSADAPPPLFTALEEQLGLKLESGKTQVPVFVFDSVEKPSAN</sequence>
<dbReference type="InterPro" id="IPR017801">
    <property type="entry name" value="DUF3738"/>
</dbReference>
<keyword evidence="2" id="KW-0812">Transmembrane</keyword>
<proteinExistence type="predicted"/>
<dbReference type="EMBL" id="BMJB01000001">
    <property type="protein sequence ID" value="GGA63175.1"/>
    <property type="molecule type" value="Genomic_DNA"/>
</dbReference>
<reference evidence="3" key="1">
    <citation type="journal article" date="2014" name="Int. J. Syst. Evol. Microbiol.">
        <title>Complete genome sequence of Corynebacterium casei LMG S-19264T (=DSM 44701T), isolated from a smear-ripened cheese.</title>
        <authorList>
            <consortium name="US DOE Joint Genome Institute (JGI-PGF)"/>
            <person name="Walter F."/>
            <person name="Albersmeier A."/>
            <person name="Kalinowski J."/>
            <person name="Ruckert C."/>
        </authorList>
    </citation>
    <scope>NUCLEOTIDE SEQUENCE</scope>
    <source>
        <strain evidence="3">CGMCC 1.15447</strain>
    </source>
</reference>
<dbReference type="NCBIfam" id="TIGR03435">
    <property type="entry name" value="Soli_TIGR03435"/>
    <property type="match status" value="1"/>
</dbReference>
<feature type="transmembrane region" description="Helical" evidence="2">
    <location>
        <begin position="34"/>
        <end position="56"/>
    </location>
</feature>